<organism evidence="2 3">
    <name type="scientific">Marinobacter subterrani</name>
    <dbReference type="NCBI Taxonomy" id="1658765"/>
    <lineage>
        <taxon>Bacteria</taxon>
        <taxon>Pseudomonadati</taxon>
        <taxon>Pseudomonadota</taxon>
        <taxon>Gammaproteobacteria</taxon>
        <taxon>Pseudomonadales</taxon>
        <taxon>Marinobacteraceae</taxon>
        <taxon>Marinobacter</taxon>
    </lineage>
</organism>
<reference evidence="2 3" key="1">
    <citation type="submission" date="2015-06" db="EMBL/GenBank/DDBJ databases">
        <title>Marinobacter subterrani, a genetically tractable neutrophilic iron-oxidizing strain isolated from the Soudan Iron Mine.</title>
        <authorList>
            <person name="Bonis B.M."/>
            <person name="Gralnick J.A."/>
        </authorList>
    </citation>
    <scope>NUCLEOTIDE SEQUENCE [LARGE SCALE GENOMIC DNA]</scope>
    <source>
        <strain evidence="2 3">JG233</strain>
    </source>
</reference>
<evidence type="ECO:0000313" key="2">
    <source>
        <dbReference type="EMBL" id="KMQ76402.1"/>
    </source>
</evidence>
<keyword evidence="3" id="KW-1185">Reference proteome</keyword>
<evidence type="ECO:0000256" key="1">
    <source>
        <dbReference type="SAM" id="MobiDB-lite"/>
    </source>
</evidence>
<accession>A0A0J7JE37</accession>
<name>A0A0J7JE37_9GAMM</name>
<dbReference type="PATRIC" id="fig|1658765.3.peg.2634"/>
<proteinExistence type="predicted"/>
<dbReference type="AlphaFoldDB" id="A0A0J7JE37"/>
<protein>
    <submittedName>
        <fullName evidence="2">Uncharacterized protein</fullName>
    </submittedName>
</protein>
<feature type="region of interest" description="Disordered" evidence="1">
    <location>
        <begin position="1"/>
        <end position="25"/>
    </location>
</feature>
<dbReference type="STRING" id="1658765.Msub_12615"/>
<dbReference type="EMBL" id="LFBU01000001">
    <property type="protein sequence ID" value="KMQ76402.1"/>
    <property type="molecule type" value="Genomic_DNA"/>
</dbReference>
<dbReference type="Proteomes" id="UP000036102">
    <property type="component" value="Unassembled WGS sequence"/>
</dbReference>
<sequence length="121" mass="13434">MDKDIDPVGNEAKSLAPFGPNEPEGNRLLAKKPTIMLCHSELTNQSEDRDLATGSCPPAVYRTIYSAKCARLGRKANVQANRFWNMRSRRVGTLRMIVITGKDVIARCQAESWHLAIGVTH</sequence>
<comment type="caution">
    <text evidence="2">The sequence shown here is derived from an EMBL/GenBank/DDBJ whole genome shotgun (WGS) entry which is preliminary data.</text>
</comment>
<evidence type="ECO:0000313" key="3">
    <source>
        <dbReference type="Proteomes" id="UP000036102"/>
    </source>
</evidence>
<gene>
    <name evidence="2" type="ORF">Msub_12615</name>
</gene>